<keyword evidence="1" id="KW-0732">Signal</keyword>
<name>A0ABU1RZ10_9FLAO</name>
<organism evidence="2 3">
    <name type="scientific">Flavobacterium granuli</name>
    <dbReference type="NCBI Taxonomy" id="280093"/>
    <lineage>
        <taxon>Bacteria</taxon>
        <taxon>Pseudomonadati</taxon>
        <taxon>Bacteroidota</taxon>
        <taxon>Flavobacteriia</taxon>
        <taxon>Flavobacteriales</taxon>
        <taxon>Flavobacteriaceae</taxon>
        <taxon>Flavobacterium</taxon>
    </lineage>
</organism>
<dbReference type="RefSeq" id="WP_310003953.1">
    <property type="nucleotide sequence ID" value="NZ_JAVDTX010000001.1"/>
</dbReference>
<keyword evidence="3" id="KW-1185">Reference proteome</keyword>
<evidence type="ECO:0000256" key="1">
    <source>
        <dbReference type="SAM" id="SignalP"/>
    </source>
</evidence>
<feature type="chain" id="PRO_5047297274" description="DKNYY family protein" evidence="1">
    <location>
        <begin position="25"/>
        <end position="249"/>
    </location>
</feature>
<proteinExistence type="predicted"/>
<feature type="signal peptide" evidence="1">
    <location>
        <begin position="1"/>
        <end position="24"/>
    </location>
</feature>
<evidence type="ECO:0000313" key="3">
    <source>
        <dbReference type="Proteomes" id="UP001261871"/>
    </source>
</evidence>
<evidence type="ECO:0008006" key="4">
    <source>
        <dbReference type="Google" id="ProtNLM"/>
    </source>
</evidence>
<comment type="caution">
    <text evidence="2">The sequence shown here is derived from an EMBL/GenBank/DDBJ whole genome shotgun (WGS) entry which is preliminary data.</text>
</comment>
<accession>A0ABU1RZ10</accession>
<sequence>MQFRKSRIKLIVLLTIITTTAFKAQSQTNSEILLHTKFDSIVGKENLGLNNGPLALNPYRTIGDNNMFFKNNKYTVGNLVYDGQPYFNVKLKYDIFKDQLILNPPEQPEHIGINLIQDKTDSFFIYGKNFIKITKSQTTLPDFTSGFYEIIKIGKNFNLFIKHHKDILKGINEEGVYYSFNDNYQYYIEYKGKFYETNNKTSIVKIFPESKKNINAFYQRNRSLSKTDYNQFINSLMISIYDSSINNSK</sequence>
<protein>
    <recommendedName>
        <fullName evidence="4">DKNYY family protein</fullName>
    </recommendedName>
</protein>
<reference evidence="2 3" key="1">
    <citation type="submission" date="2023-07" db="EMBL/GenBank/DDBJ databases">
        <title>Sorghum-associated microbial communities from plants grown in Nebraska, USA.</title>
        <authorList>
            <person name="Schachtman D."/>
        </authorList>
    </citation>
    <scope>NUCLEOTIDE SEQUENCE [LARGE SCALE GENOMIC DNA]</scope>
    <source>
        <strain evidence="2 3">BE124</strain>
    </source>
</reference>
<dbReference type="EMBL" id="JAVDTX010000001">
    <property type="protein sequence ID" value="MDR6844003.1"/>
    <property type="molecule type" value="Genomic_DNA"/>
</dbReference>
<dbReference type="Proteomes" id="UP001261871">
    <property type="component" value="Unassembled WGS sequence"/>
</dbReference>
<gene>
    <name evidence="2" type="ORF">J2W95_000683</name>
</gene>
<evidence type="ECO:0000313" key="2">
    <source>
        <dbReference type="EMBL" id="MDR6844003.1"/>
    </source>
</evidence>